<keyword evidence="3" id="KW-1185">Reference proteome</keyword>
<feature type="compositionally biased region" description="Pro residues" evidence="1">
    <location>
        <begin position="863"/>
        <end position="878"/>
    </location>
</feature>
<feature type="region of interest" description="Disordered" evidence="1">
    <location>
        <begin position="455"/>
        <end position="474"/>
    </location>
</feature>
<dbReference type="Proteomes" id="UP000701801">
    <property type="component" value="Unassembled WGS sequence"/>
</dbReference>
<feature type="region of interest" description="Disordered" evidence="1">
    <location>
        <begin position="323"/>
        <end position="381"/>
    </location>
</feature>
<feature type="region of interest" description="Disordered" evidence="1">
    <location>
        <begin position="1196"/>
        <end position="1235"/>
    </location>
</feature>
<comment type="caution">
    <text evidence="2">The sequence shown here is derived from an EMBL/GenBank/DDBJ whole genome shotgun (WGS) entry which is preliminary data.</text>
</comment>
<feature type="compositionally biased region" description="Low complexity" evidence="1">
    <location>
        <begin position="640"/>
        <end position="656"/>
    </location>
</feature>
<protein>
    <recommendedName>
        <fullName evidence="4">Mediator complex subunit 15 KIX domain-containing protein</fullName>
    </recommendedName>
</protein>
<accession>A0A9N9M1Z0</accession>
<feature type="region of interest" description="Disordered" evidence="1">
    <location>
        <begin position="1342"/>
        <end position="1398"/>
    </location>
</feature>
<feature type="compositionally biased region" description="Low complexity" evidence="1">
    <location>
        <begin position="1115"/>
        <end position="1125"/>
    </location>
</feature>
<feature type="compositionally biased region" description="Low complexity" evidence="1">
    <location>
        <begin position="884"/>
        <end position="903"/>
    </location>
</feature>
<feature type="region of interest" description="Disordered" evidence="1">
    <location>
        <begin position="1138"/>
        <end position="1182"/>
    </location>
</feature>
<evidence type="ECO:0008006" key="4">
    <source>
        <dbReference type="Google" id="ProtNLM"/>
    </source>
</evidence>
<feature type="region of interest" description="Disordered" evidence="1">
    <location>
        <begin position="1419"/>
        <end position="1446"/>
    </location>
</feature>
<feature type="compositionally biased region" description="Polar residues" evidence="1">
    <location>
        <begin position="1202"/>
        <end position="1214"/>
    </location>
</feature>
<feature type="compositionally biased region" description="Polar residues" evidence="1">
    <location>
        <begin position="852"/>
        <end position="861"/>
    </location>
</feature>
<proteinExistence type="predicted"/>
<feature type="region of interest" description="Disordered" evidence="1">
    <location>
        <begin position="841"/>
        <end position="963"/>
    </location>
</feature>
<evidence type="ECO:0000256" key="1">
    <source>
        <dbReference type="SAM" id="MobiDB-lite"/>
    </source>
</evidence>
<feature type="compositionally biased region" description="Low complexity" evidence="1">
    <location>
        <begin position="15"/>
        <end position="28"/>
    </location>
</feature>
<evidence type="ECO:0000313" key="2">
    <source>
        <dbReference type="EMBL" id="CAG8982736.1"/>
    </source>
</evidence>
<dbReference type="OrthoDB" id="3918840at2759"/>
<feature type="compositionally biased region" description="Low complexity" evidence="1">
    <location>
        <begin position="323"/>
        <end position="336"/>
    </location>
</feature>
<feature type="compositionally biased region" description="Polar residues" evidence="1">
    <location>
        <begin position="349"/>
        <end position="363"/>
    </location>
</feature>
<feature type="compositionally biased region" description="Polar residues" evidence="1">
    <location>
        <begin position="1420"/>
        <end position="1431"/>
    </location>
</feature>
<organism evidence="2 3">
    <name type="scientific">Hymenoscyphus albidus</name>
    <dbReference type="NCBI Taxonomy" id="595503"/>
    <lineage>
        <taxon>Eukaryota</taxon>
        <taxon>Fungi</taxon>
        <taxon>Dikarya</taxon>
        <taxon>Ascomycota</taxon>
        <taxon>Pezizomycotina</taxon>
        <taxon>Leotiomycetes</taxon>
        <taxon>Helotiales</taxon>
        <taxon>Helotiaceae</taxon>
        <taxon>Hymenoscyphus</taxon>
    </lineage>
</organism>
<feature type="compositionally biased region" description="Low complexity" evidence="1">
    <location>
        <begin position="937"/>
        <end position="956"/>
    </location>
</feature>
<feature type="compositionally biased region" description="Polar residues" evidence="1">
    <location>
        <begin position="524"/>
        <end position="537"/>
    </location>
</feature>
<feature type="region of interest" description="Disordered" evidence="1">
    <location>
        <begin position="1"/>
        <end position="31"/>
    </location>
</feature>
<feature type="compositionally biased region" description="Polar residues" evidence="1">
    <location>
        <begin position="1291"/>
        <end position="1302"/>
    </location>
</feature>
<feature type="compositionally biased region" description="Polar residues" evidence="1">
    <location>
        <begin position="493"/>
        <end position="515"/>
    </location>
</feature>
<feature type="region of interest" description="Disordered" evidence="1">
    <location>
        <begin position="480"/>
        <end position="538"/>
    </location>
</feature>
<feature type="region of interest" description="Disordered" evidence="1">
    <location>
        <begin position="1103"/>
        <end position="1125"/>
    </location>
</feature>
<feature type="compositionally biased region" description="Polar residues" evidence="1">
    <location>
        <begin position="1371"/>
        <end position="1382"/>
    </location>
</feature>
<dbReference type="EMBL" id="CAJVRM010000684">
    <property type="protein sequence ID" value="CAG8982736.1"/>
    <property type="molecule type" value="Genomic_DNA"/>
</dbReference>
<gene>
    <name evidence="2" type="ORF">HYALB_00001017</name>
</gene>
<feature type="compositionally biased region" description="Polar residues" evidence="1">
    <location>
        <begin position="1103"/>
        <end position="1114"/>
    </location>
</feature>
<name>A0A9N9M1Z0_9HELO</name>
<evidence type="ECO:0000313" key="3">
    <source>
        <dbReference type="Proteomes" id="UP000701801"/>
    </source>
</evidence>
<feature type="region of interest" description="Disordered" evidence="1">
    <location>
        <begin position="1288"/>
        <end position="1330"/>
    </location>
</feature>
<sequence length="1526" mass="168820">MAQNFQPHMGGGPGQMMQQRPPQQRPPQSALNATQHIHQLIYSAVSAQTGPITGWQTQVLIHERIGLILNICGGRTALTGRMNSIGNLRLASQNQTNAPQLNKMIEIGIKFEKEIYENSNDKTHYKQQVEQKLELLLEHRNKNQAGLQNTINQQAQAQAQQQAQQQMMMNQNGMQGQAPRAMAQQPAQQGFQHLQHQMQASPLPSQQLQQPPMGMVNGGMPQNMVQNQQQQFQFNMQQKQNNLNRPPNQQQMTPEDQGFVLELSSQLMNRASVEDKNQLRHRLVSTMPPQQLNEFQMRGQDPLVMYYRQQAIQRIRQEKASKQRMAQAQQLAMSQQNPNMSNVAPPMQHQLSANPKLNGQSQPPGAMGNGDQFGNFMGSSMNDINQQQQQGVIAAGEGQVVVPATNGQRNATPQPGVMAGQVMGMNPQGMVNPNQRTQQQQQQLNLNAQQLQQQQRLHAAQQQQQQNQAVRKQMELQGQRDMMGNGPMPPQQSPGLSNLTAPMRTPSQRSHSDVPQPNPAPQFGNPQFNQGTPQQRVTGDPRMNHPMIQGMNAEQRQKVLSLPPDKLNELLTKWTEQRAMNANGVRPPQMGNQGNGAMPGQPMPGQQFNGAMAASNQFMNHGQRPNQPMQNGNAMTQQLLQQQAMQQNQMQQLGQQPQPPIPLQQAELNVIRQMDNADFPINFQNHGSFPRNVPPEIKKWGQLKMWAQQNPNMGNEMQESIKQLQKIHWQTIMRSKQTMQQQVAMQSGVPPRGLQPGQNPMSSIPQNIGGAPVAPMTMNNPQQGPTIRQPTQQEIQAARNHPSGKMAAASDDQIRIFLVRQQAIAHQQRSLMQNMQMQNQMTNMGQPRPGQPQANLMNTRLPNHPPPAQAPQAKPAPPNTENVNASRAARPAANAARAANAPPSSSPAPPPKNNLKRASSDDVVEVPNPNIQQPSRPASQTQAPQGQGQQSAGQQARPVLTPQQVAALDPEARKRYESNARNAQASARLLAIMREEAEKAKTKTYAEIPMNAEMKNKVTRMLREVLLHPLNNMTKALPRWYQITQDDDRARKFCALKHRLAKEFDDPQMGKPKENLSMDIQEIEVARAVLNGMVNDLSTRYPNMLNKTKAPQDNQPAQAQTSQPPAAVPLNAANLQEQQQQLNKLHQRTNSRQHGPPAAPTSTQPPFQFGAKSPPDGVPAYIGKNTLTQESLHLPARKKQKQNQALQGPSSSPQVAKAPSPATTKQPVKPKTQARPTLCCKETDCDRHTVGFETEEELKAHTEEEHVKPLSDPMQYAQQNLASLLGLDPQGQPQKQAMSQEQPVPVAAPKMMASGSKQGQTPTMKAPNTPAAATPMIRQVSMNRQSSAPGARPGTPSKATSSKDTGKATPGQDQNKRATQPPQEIAVEDPWANTTIDPNDLFQTFQTFETGAGGAISDMSVYSSITPNDTPESSKDGVSEPNSDISDGVNLDISIDLFDDNWMPFGPSEMDTMFDLNNFGVAKDEDVLMFDDQQPTIPLSWDDVVDQSAFDKPFVFDTSLYSMDAS</sequence>
<feature type="compositionally biased region" description="Low complexity" evidence="1">
    <location>
        <begin position="455"/>
        <end position="469"/>
    </location>
</feature>
<reference evidence="2" key="1">
    <citation type="submission" date="2021-07" db="EMBL/GenBank/DDBJ databases">
        <authorList>
            <person name="Durling M."/>
        </authorList>
    </citation>
    <scope>NUCLEOTIDE SEQUENCE</scope>
</reference>
<feature type="region of interest" description="Disordered" evidence="1">
    <location>
        <begin position="640"/>
        <end position="660"/>
    </location>
</feature>